<keyword evidence="9" id="KW-0030">Aminoacyl-tRNA synthetase</keyword>
<evidence type="ECO:0000313" key="14">
    <source>
        <dbReference type="EMBL" id="KAG2201250.1"/>
    </source>
</evidence>
<dbReference type="OrthoDB" id="1906957at2759"/>
<keyword evidence="15" id="KW-1185">Reference proteome</keyword>
<organism evidence="14 15">
    <name type="scientific">Mucor saturninus</name>
    <dbReference type="NCBI Taxonomy" id="64648"/>
    <lineage>
        <taxon>Eukaryota</taxon>
        <taxon>Fungi</taxon>
        <taxon>Fungi incertae sedis</taxon>
        <taxon>Mucoromycota</taxon>
        <taxon>Mucoromycotina</taxon>
        <taxon>Mucoromycetes</taxon>
        <taxon>Mucorales</taxon>
        <taxon>Mucorineae</taxon>
        <taxon>Mucoraceae</taxon>
        <taxon>Mucor</taxon>
    </lineage>
</organism>
<dbReference type="Gene3D" id="3.40.50.800">
    <property type="entry name" value="Anticodon-binding domain"/>
    <property type="match status" value="1"/>
</dbReference>
<dbReference type="Gene3D" id="3.30.930.10">
    <property type="entry name" value="Bira Bifunctional Protein, Domain 2"/>
    <property type="match status" value="1"/>
</dbReference>
<dbReference type="GO" id="GO:0003723">
    <property type="term" value="F:RNA binding"/>
    <property type="evidence" value="ECO:0007669"/>
    <property type="project" value="TreeGrafter"/>
</dbReference>
<dbReference type="PIRSF" id="PIRSF001549">
    <property type="entry name" value="His-tRNA_synth"/>
    <property type="match status" value="1"/>
</dbReference>
<dbReference type="InterPro" id="IPR004516">
    <property type="entry name" value="HisRS/HisZ"/>
</dbReference>
<dbReference type="Proteomes" id="UP000603453">
    <property type="component" value="Unassembled WGS sequence"/>
</dbReference>
<dbReference type="InterPro" id="IPR015807">
    <property type="entry name" value="His-tRNA-ligase"/>
</dbReference>
<feature type="binding site" evidence="12">
    <location>
        <begin position="61"/>
        <end position="63"/>
    </location>
    <ligand>
        <name>L-histidine</name>
        <dbReference type="ChEBI" id="CHEBI:57595"/>
    </ligand>
</feature>
<accession>A0A8H7QZR4</accession>
<feature type="binding site" evidence="12">
    <location>
        <position position="107"/>
    </location>
    <ligand>
        <name>L-histidine</name>
        <dbReference type="ChEBI" id="CHEBI:57595"/>
    </ligand>
</feature>
<dbReference type="InterPro" id="IPR041715">
    <property type="entry name" value="HisRS-like_core"/>
</dbReference>
<protein>
    <recommendedName>
        <fullName evidence="3">histidine--tRNA ligase</fullName>
        <ecNumber evidence="3">6.1.1.21</ecNumber>
    </recommendedName>
    <alternativeName>
        <fullName evidence="10">Histidyl-tRNA synthetase</fullName>
    </alternativeName>
</protein>
<dbReference type="InterPro" id="IPR036621">
    <property type="entry name" value="Anticodon-bd_dom_sf"/>
</dbReference>
<evidence type="ECO:0000256" key="7">
    <source>
        <dbReference type="ARBA" id="ARBA00022840"/>
    </source>
</evidence>
<gene>
    <name evidence="14" type="ORF">INT47_006753</name>
</gene>
<dbReference type="GO" id="GO:0005524">
    <property type="term" value="F:ATP binding"/>
    <property type="evidence" value="ECO:0007669"/>
    <property type="project" value="UniProtKB-KW"/>
</dbReference>
<comment type="subcellular location">
    <subcellularLocation>
        <location evidence="1">Cytoplasm</location>
    </subcellularLocation>
</comment>
<proteinExistence type="inferred from homology"/>
<dbReference type="EMBL" id="JAEPRD010000073">
    <property type="protein sequence ID" value="KAG2201250.1"/>
    <property type="molecule type" value="Genomic_DNA"/>
</dbReference>
<feature type="binding site" evidence="12">
    <location>
        <position position="262"/>
    </location>
    <ligand>
        <name>L-histidine</name>
        <dbReference type="ChEBI" id="CHEBI:57595"/>
    </ligand>
</feature>
<evidence type="ECO:0000256" key="9">
    <source>
        <dbReference type="ARBA" id="ARBA00023146"/>
    </source>
</evidence>
<comment type="caution">
    <text evidence="14">The sequence shown here is derived from an EMBL/GenBank/DDBJ whole genome shotgun (WGS) entry which is preliminary data.</text>
</comment>
<dbReference type="EC" id="6.1.1.21" evidence="3"/>
<dbReference type="Pfam" id="PF13393">
    <property type="entry name" value="tRNA-synt_His"/>
    <property type="match status" value="1"/>
</dbReference>
<evidence type="ECO:0000256" key="1">
    <source>
        <dbReference type="ARBA" id="ARBA00004496"/>
    </source>
</evidence>
<keyword evidence="5" id="KW-0436">Ligase</keyword>
<dbReference type="Pfam" id="PF03129">
    <property type="entry name" value="HGTP_anticodon"/>
    <property type="match status" value="1"/>
</dbReference>
<dbReference type="InterPro" id="IPR004154">
    <property type="entry name" value="Anticodon-bd"/>
</dbReference>
<evidence type="ECO:0000256" key="8">
    <source>
        <dbReference type="ARBA" id="ARBA00022917"/>
    </source>
</evidence>
<dbReference type="CDD" id="cd00859">
    <property type="entry name" value="HisRS_anticodon"/>
    <property type="match status" value="1"/>
</dbReference>
<dbReference type="GO" id="GO:0005829">
    <property type="term" value="C:cytosol"/>
    <property type="evidence" value="ECO:0007669"/>
    <property type="project" value="TreeGrafter"/>
</dbReference>
<dbReference type="InterPro" id="IPR045864">
    <property type="entry name" value="aa-tRNA-synth_II/BPL/LPL"/>
</dbReference>
<dbReference type="CDD" id="cd00773">
    <property type="entry name" value="HisRS-like_core"/>
    <property type="match status" value="1"/>
</dbReference>
<evidence type="ECO:0000259" key="13">
    <source>
        <dbReference type="PROSITE" id="PS50862"/>
    </source>
</evidence>
<evidence type="ECO:0000256" key="6">
    <source>
        <dbReference type="ARBA" id="ARBA00022741"/>
    </source>
</evidence>
<evidence type="ECO:0000256" key="3">
    <source>
        <dbReference type="ARBA" id="ARBA00012815"/>
    </source>
</evidence>
<feature type="binding site" evidence="12">
    <location>
        <position position="111"/>
    </location>
    <ligand>
        <name>L-histidine</name>
        <dbReference type="ChEBI" id="CHEBI:57595"/>
    </ligand>
</feature>
<dbReference type="SUPFAM" id="SSF52954">
    <property type="entry name" value="Class II aaRS ABD-related"/>
    <property type="match status" value="1"/>
</dbReference>
<dbReference type="InterPro" id="IPR033656">
    <property type="entry name" value="HisRS_anticodon"/>
</dbReference>
<keyword evidence="6" id="KW-0547">Nucleotide-binding</keyword>
<evidence type="ECO:0000256" key="11">
    <source>
        <dbReference type="ARBA" id="ARBA00047639"/>
    </source>
</evidence>
<dbReference type="GO" id="GO:0006427">
    <property type="term" value="P:histidyl-tRNA aminoacylation"/>
    <property type="evidence" value="ECO:0007669"/>
    <property type="project" value="InterPro"/>
</dbReference>
<dbReference type="GO" id="GO:0032543">
    <property type="term" value="P:mitochondrial translation"/>
    <property type="evidence" value="ECO:0007669"/>
    <property type="project" value="TreeGrafter"/>
</dbReference>
<keyword evidence="7" id="KW-0067">ATP-binding</keyword>
<reference evidence="14" key="1">
    <citation type="submission" date="2020-12" db="EMBL/GenBank/DDBJ databases">
        <title>Metabolic potential, ecology and presence of endohyphal bacteria is reflected in genomic diversity of Mucoromycotina.</title>
        <authorList>
            <person name="Muszewska A."/>
            <person name="Okrasinska A."/>
            <person name="Steczkiewicz K."/>
            <person name="Drgas O."/>
            <person name="Orlowska M."/>
            <person name="Perlinska-Lenart U."/>
            <person name="Aleksandrzak-Piekarczyk T."/>
            <person name="Szatraj K."/>
            <person name="Zielenkiewicz U."/>
            <person name="Pilsyk S."/>
            <person name="Malc E."/>
            <person name="Mieczkowski P."/>
            <person name="Kruszewska J.S."/>
            <person name="Biernat P."/>
            <person name="Pawlowska J."/>
        </authorList>
    </citation>
    <scope>NUCLEOTIDE SEQUENCE</scope>
    <source>
        <strain evidence="14">WA0000017839</strain>
    </source>
</reference>
<dbReference type="GO" id="GO:0005739">
    <property type="term" value="C:mitochondrion"/>
    <property type="evidence" value="ECO:0007669"/>
    <property type="project" value="TreeGrafter"/>
</dbReference>
<dbReference type="GO" id="GO:0004821">
    <property type="term" value="F:histidine-tRNA ligase activity"/>
    <property type="evidence" value="ECO:0007669"/>
    <property type="project" value="UniProtKB-EC"/>
</dbReference>
<evidence type="ECO:0000256" key="2">
    <source>
        <dbReference type="ARBA" id="ARBA00008226"/>
    </source>
</evidence>
<evidence type="ECO:0000256" key="4">
    <source>
        <dbReference type="ARBA" id="ARBA00022490"/>
    </source>
</evidence>
<dbReference type="PROSITE" id="PS50862">
    <property type="entry name" value="AA_TRNA_LIGASE_II"/>
    <property type="match status" value="1"/>
</dbReference>
<dbReference type="NCBIfam" id="TIGR00442">
    <property type="entry name" value="hisS"/>
    <property type="match status" value="1"/>
</dbReference>
<feature type="binding site" evidence="12">
    <location>
        <position position="91"/>
    </location>
    <ligand>
        <name>L-histidine</name>
        <dbReference type="ChEBI" id="CHEBI:57595"/>
    </ligand>
</feature>
<evidence type="ECO:0000256" key="10">
    <source>
        <dbReference type="ARBA" id="ARBA00030619"/>
    </source>
</evidence>
<evidence type="ECO:0000313" key="15">
    <source>
        <dbReference type="Proteomes" id="UP000603453"/>
    </source>
</evidence>
<comment type="catalytic activity">
    <reaction evidence="11">
        <text>tRNA(His) + L-histidine + ATP = L-histidyl-tRNA(His) + AMP + diphosphate + H(+)</text>
        <dbReference type="Rhea" id="RHEA:17313"/>
        <dbReference type="Rhea" id="RHEA-COMP:9665"/>
        <dbReference type="Rhea" id="RHEA-COMP:9689"/>
        <dbReference type="ChEBI" id="CHEBI:15378"/>
        <dbReference type="ChEBI" id="CHEBI:30616"/>
        <dbReference type="ChEBI" id="CHEBI:33019"/>
        <dbReference type="ChEBI" id="CHEBI:57595"/>
        <dbReference type="ChEBI" id="CHEBI:78442"/>
        <dbReference type="ChEBI" id="CHEBI:78527"/>
        <dbReference type="ChEBI" id="CHEBI:456215"/>
        <dbReference type="EC" id="6.1.1.21"/>
    </reaction>
</comment>
<dbReference type="InterPro" id="IPR006195">
    <property type="entry name" value="aa-tRNA-synth_II"/>
</dbReference>
<keyword evidence="8" id="KW-0648">Protein biosynthesis</keyword>
<dbReference type="FunFam" id="3.40.50.800:FF:000015">
    <property type="entry name" value="Histidyl-tRNA synthetase, mitochondrial"/>
    <property type="match status" value="1"/>
</dbReference>
<dbReference type="SUPFAM" id="SSF55681">
    <property type="entry name" value="Class II aaRS and biotin synthetases"/>
    <property type="match status" value="1"/>
</dbReference>
<dbReference type="PANTHER" id="PTHR11476">
    <property type="entry name" value="HISTIDYL-TRNA SYNTHETASE"/>
    <property type="match status" value="1"/>
</dbReference>
<feature type="domain" description="Aminoacyl-transfer RNA synthetases class-II family profile" evidence="13">
    <location>
        <begin position="1"/>
        <end position="328"/>
    </location>
</feature>
<name>A0A8H7QZR4_9FUNG</name>
<evidence type="ECO:0000256" key="5">
    <source>
        <dbReference type="ARBA" id="ARBA00022598"/>
    </source>
</evidence>
<dbReference type="FunFam" id="3.30.930.10:FF:000061">
    <property type="entry name" value="Histidine--tRNA ligase, cytoplasmic"/>
    <property type="match status" value="1"/>
</dbReference>
<sequence length="441" mass="49398">MTVRNSLFSTITNIFERHGAVTIDTPVFEMRDILSGKYGEDSKLIYDLADQGGEACSLRYDLTVPFARYLAMQGKKDAQQMKRYQVAKVYRRDQPIMTKGRLREFFQCDFDIAGVYDPMIPDAEVLKILCDALDAVHIDFKIKLNHRQILDAIFQVSGVSPENIRSISSAVDKLDKISWSEVKKEMMVEKGLDESTADKIGVYVEGLKGKDTNSLLDYLQKDQAFMANPSAVKGVNDVKLLLEFLDIFQVKDRVHLDLSLARGLDYYTGIIYEAVQTESQGVGSIAAGGRYDDLVGMFSGTNKKGQPKTIPCVGVSIGVERVFSILMARQNMEKIKSNATQVYIVSVGDGLLQERMALVNELWKAGIKASFMQKNKPKLEKQWAACEKDQIPFAVIVGKDELDQSQVRIKDMRIKDATQGGGTTVHRKDMIETLKSKIAML</sequence>
<dbReference type="AlphaFoldDB" id="A0A8H7QZR4"/>
<keyword evidence="4" id="KW-0963">Cytoplasm</keyword>
<dbReference type="PANTHER" id="PTHR11476:SF7">
    <property type="entry name" value="HISTIDINE--TRNA LIGASE"/>
    <property type="match status" value="1"/>
</dbReference>
<feature type="binding site" evidence="12">
    <location>
        <begin position="266"/>
        <end position="267"/>
    </location>
    <ligand>
        <name>L-histidine</name>
        <dbReference type="ChEBI" id="CHEBI:57595"/>
    </ligand>
</feature>
<comment type="similarity">
    <text evidence="2">Belongs to the class-II aminoacyl-tRNA synthetase family.</text>
</comment>
<evidence type="ECO:0000256" key="12">
    <source>
        <dbReference type="PIRSR" id="PIRSR001549-1"/>
    </source>
</evidence>